<dbReference type="NCBIfam" id="TIGR01887">
    <property type="entry name" value="dipeptidaselike"/>
    <property type="match status" value="1"/>
</dbReference>
<keyword evidence="5 13" id="KW-0378">Hydrolase</keyword>
<reference evidence="12" key="2">
    <citation type="journal article" date="2018" name="Genome Biol.">
        <title>SKESA: strategic k-mer extension for scrupulous assemblies.</title>
        <authorList>
            <person name="Souvorov A."/>
            <person name="Agarwala R."/>
            <person name="Lipman D.J."/>
        </authorList>
    </citation>
    <scope>NUCLEOTIDE SEQUENCE</scope>
    <source>
        <strain evidence="12">HN1000</strain>
    </source>
</reference>
<dbReference type="EMBL" id="DAEPXK010000010">
    <property type="protein sequence ID" value="HBH1541915.1"/>
    <property type="molecule type" value="Genomic_DNA"/>
</dbReference>
<evidence type="ECO:0000313" key="13">
    <source>
        <dbReference type="EMBL" id="SJR95130.1"/>
    </source>
</evidence>
<dbReference type="GO" id="GO:0008270">
    <property type="term" value="F:zinc ion binding"/>
    <property type="evidence" value="ECO:0007669"/>
    <property type="project" value="InterPro"/>
</dbReference>
<dbReference type="NCBIfam" id="NF005591">
    <property type="entry name" value="PRK07318.1"/>
    <property type="match status" value="1"/>
</dbReference>
<evidence type="ECO:0000256" key="2">
    <source>
        <dbReference type="ARBA" id="ARBA00006247"/>
    </source>
</evidence>
<proteinExistence type="inferred from homology"/>
<dbReference type="InterPro" id="IPR050072">
    <property type="entry name" value="Peptidase_M20A"/>
</dbReference>
<evidence type="ECO:0000313" key="14">
    <source>
        <dbReference type="EMBL" id="VFD30606.1"/>
    </source>
</evidence>
<evidence type="ECO:0000313" key="9">
    <source>
        <dbReference type="EMBL" id="CDS87259.1"/>
    </source>
</evidence>
<dbReference type="InterPro" id="IPR010964">
    <property type="entry name" value="M20A_pepV-rel"/>
</dbReference>
<evidence type="ECO:0000313" key="16">
    <source>
        <dbReference type="Proteomes" id="UP000189137"/>
    </source>
</evidence>
<sequence>MKEQIKEKVNSLQDEMISSIQESVKIPSVISEATENCPFGENVDKALRGILDLCKSLGFKTVYKDGYYGYAEIGQGEKMIGILGHVDVVPEGDLESWNYPPFEAVLEDGKLYGRGTQDDKGPTISAIYAVKALMDLNVDFNKRIRFIFGADEENLWRCINKYKENNEEIPNYGFTPDSRFPITNAEKGLLQVHLTCDSKSDIELSVGKALNAVPGKAIYIGKYSDKLKKELDKLNFEYTVEGNKICIIGKSVHSAASDTGINAVARLCIALNNIGIDSNIIKFLAEVIGEDANGNNIIPNCKDDVSGKLTVNIGRVTIDNEKEFAGIDVRIPVTYKKDDFVKELKKMTDKYNLNYEEYDFLDSIYVPEDTLLVKTLRKVYEEETGLDGTPLSSGGATYARALDNCVAFGAIFPGKPETEHQANEYLIVEDIIKATQIYALSIYELLKI</sequence>
<reference evidence="9" key="1">
    <citation type="submission" date="2014-07" db="EMBL/GenBank/DDBJ databases">
        <authorList>
            <person name="Monot Marc"/>
        </authorList>
    </citation>
    <scope>NUCLEOTIDE SEQUENCE</scope>
    <source>
        <strain evidence="11">7032989</strain>
        <strain evidence="9">7032994</strain>
    </source>
</reference>
<dbReference type="PATRIC" id="fig|1496.842.peg.1898"/>
<keyword evidence="4" id="KW-0479">Metal-binding</keyword>
<dbReference type="InterPro" id="IPR002933">
    <property type="entry name" value="Peptidase_M20"/>
</dbReference>
<dbReference type="GO" id="GO:0006508">
    <property type="term" value="P:proteolysis"/>
    <property type="evidence" value="ECO:0007669"/>
    <property type="project" value="UniProtKB-KW"/>
</dbReference>
<evidence type="ECO:0000256" key="3">
    <source>
        <dbReference type="ARBA" id="ARBA00022670"/>
    </source>
</evidence>
<comment type="cofactor">
    <cofactor evidence="1">
        <name>Zn(2+)</name>
        <dbReference type="ChEBI" id="CHEBI:29105"/>
    </cofactor>
</comment>
<comment type="similarity">
    <text evidence="2">Belongs to the peptidase M20A family.</text>
</comment>
<organism evidence="9">
    <name type="scientific">Clostridioides difficile</name>
    <name type="common">Peptoclostridium difficile</name>
    <dbReference type="NCBI Taxonomy" id="1496"/>
    <lineage>
        <taxon>Bacteria</taxon>
        <taxon>Bacillati</taxon>
        <taxon>Bacillota</taxon>
        <taxon>Clostridia</taxon>
        <taxon>Peptostreptococcales</taxon>
        <taxon>Peptostreptococcaceae</taxon>
        <taxon>Clostridioides</taxon>
    </lineage>
</organism>
<dbReference type="Proteomes" id="UP000411588">
    <property type="component" value="Unassembled WGS sequence"/>
</dbReference>
<dbReference type="GO" id="GO:0006526">
    <property type="term" value="P:L-arginine biosynthetic process"/>
    <property type="evidence" value="ECO:0007669"/>
    <property type="project" value="TreeGrafter"/>
</dbReference>
<dbReference type="EMBL" id="LK932517">
    <property type="protein sequence ID" value="CDS87945.1"/>
    <property type="molecule type" value="Genomic_DNA"/>
</dbReference>
<dbReference type="PROSITE" id="PS00758">
    <property type="entry name" value="ARGE_DAPE_CPG2_1"/>
    <property type="match status" value="1"/>
</dbReference>
<dbReference type="Proteomes" id="UP000878956">
    <property type="component" value="Unassembled WGS sequence"/>
</dbReference>
<gene>
    <name evidence="12" type="primary">pepV</name>
    <name evidence="11" type="ORF">BN1095_310017</name>
    <name evidence="10" type="ORF">BN1096_630114</name>
    <name evidence="9" type="ORF">BN1097_620111</name>
    <name evidence="12" type="ORF">KRM00_001391</name>
    <name evidence="15" type="ORF">SAMEA1402366_00382</name>
    <name evidence="14" type="ORF">SAMEA1402399_01147</name>
    <name evidence="13" type="ORF">SAMEA3375112_00813</name>
</gene>
<dbReference type="EMBL" id="LK932972">
    <property type="protein sequence ID" value="CDT09455.1"/>
    <property type="molecule type" value="Genomic_DNA"/>
</dbReference>
<dbReference type="AlphaFoldDB" id="A0A031WDR5"/>
<dbReference type="InterPro" id="IPR001261">
    <property type="entry name" value="ArgE/DapE_CS"/>
</dbReference>
<dbReference type="Gene3D" id="3.40.630.10">
    <property type="entry name" value="Zn peptidases"/>
    <property type="match status" value="1"/>
</dbReference>
<evidence type="ECO:0000256" key="7">
    <source>
        <dbReference type="ARBA" id="ARBA00022997"/>
    </source>
</evidence>
<name>A0A031WDR5_CLODI</name>
<dbReference type="Proteomes" id="UP000372533">
    <property type="component" value="Unassembled WGS sequence"/>
</dbReference>
<evidence type="ECO:0000313" key="18">
    <source>
        <dbReference type="Proteomes" id="UP000411588"/>
    </source>
</evidence>
<dbReference type="Proteomes" id="UP000189137">
    <property type="component" value="Unassembled WGS sequence"/>
</dbReference>
<dbReference type="NCBIfam" id="NF005542">
    <property type="entry name" value="PRK07205.1"/>
    <property type="match status" value="1"/>
</dbReference>
<evidence type="ECO:0000256" key="1">
    <source>
        <dbReference type="ARBA" id="ARBA00001947"/>
    </source>
</evidence>
<dbReference type="GO" id="GO:0008237">
    <property type="term" value="F:metallopeptidase activity"/>
    <property type="evidence" value="ECO:0007669"/>
    <property type="project" value="UniProtKB-KW"/>
</dbReference>
<dbReference type="GO" id="GO:0016805">
    <property type="term" value="F:dipeptidase activity"/>
    <property type="evidence" value="ECO:0007669"/>
    <property type="project" value="UniProtKB-KW"/>
</dbReference>
<dbReference type="EC" id="3.4.13.-" evidence="13 14"/>
<accession>A0A031WDR5</accession>
<evidence type="ECO:0000256" key="6">
    <source>
        <dbReference type="ARBA" id="ARBA00022833"/>
    </source>
</evidence>
<dbReference type="SUPFAM" id="SSF55031">
    <property type="entry name" value="Bacterial exopeptidase dimerisation domain"/>
    <property type="match status" value="1"/>
</dbReference>
<keyword evidence="8" id="KW-0482">Metalloprotease</keyword>
<dbReference type="PANTHER" id="PTHR43808">
    <property type="entry name" value="ACETYLORNITHINE DEACETYLASE"/>
    <property type="match status" value="1"/>
</dbReference>
<dbReference type="Gene3D" id="3.30.70.360">
    <property type="match status" value="2"/>
</dbReference>
<dbReference type="InterPro" id="IPR036264">
    <property type="entry name" value="Bact_exopeptidase_dim_dom"/>
</dbReference>
<dbReference type="EMBL" id="CAAJVP010000001">
    <property type="protein sequence ID" value="VHX94102.1"/>
    <property type="molecule type" value="Genomic_DNA"/>
</dbReference>
<dbReference type="EMBL" id="CAADAN010000003">
    <property type="protein sequence ID" value="VFD30606.1"/>
    <property type="molecule type" value="Genomic_DNA"/>
</dbReference>
<evidence type="ECO:0000256" key="5">
    <source>
        <dbReference type="ARBA" id="ARBA00022801"/>
    </source>
</evidence>
<evidence type="ECO:0000256" key="4">
    <source>
        <dbReference type="ARBA" id="ARBA00022723"/>
    </source>
</evidence>
<evidence type="ECO:0000313" key="15">
    <source>
        <dbReference type="EMBL" id="VHX94102.1"/>
    </source>
</evidence>
<dbReference type="RefSeq" id="WP_003435272.1">
    <property type="nucleotide sequence ID" value="NZ_AP031492.1"/>
</dbReference>
<evidence type="ECO:0000313" key="11">
    <source>
        <dbReference type="EMBL" id="CDT09455.1"/>
    </source>
</evidence>
<evidence type="ECO:0000313" key="10">
    <source>
        <dbReference type="EMBL" id="CDS87945.1"/>
    </source>
</evidence>
<evidence type="ECO:0000256" key="8">
    <source>
        <dbReference type="ARBA" id="ARBA00023049"/>
    </source>
</evidence>
<reference evidence="14 18" key="3">
    <citation type="submission" date="2019-02" db="EMBL/GenBank/DDBJ databases">
        <authorList>
            <consortium name="Pathogen Informatics"/>
        </authorList>
    </citation>
    <scope>NUCLEOTIDE SEQUENCE [LARGE SCALE GENOMIC DNA]</scope>
    <source>
        <strain evidence="14">Clo34</strain>
        <strain evidence="18">clo34</strain>
        <strain evidence="17">tl291</strain>
        <strain evidence="15">Tl291</strain>
        <strain evidence="13 16">VRECD0157</strain>
    </source>
</reference>
<keyword evidence="6" id="KW-0862">Zinc</keyword>
<dbReference type="GO" id="GO:0008777">
    <property type="term" value="F:acetylornithine deacetylase activity"/>
    <property type="evidence" value="ECO:0007669"/>
    <property type="project" value="TreeGrafter"/>
</dbReference>
<dbReference type="EMBL" id="LK932401">
    <property type="protein sequence ID" value="CDS87259.1"/>
    <property type="molecule type" value="Genomic_DNA"/>
</dbReference>
<evidence type="ECO:0000313" key="12">
    <source>
        <dbReference type="EMBL" id="HBH1541915.1"/>
    </source>
</evidence>
<dbReference type="PANTHER" id="PTHR43808:SF31">
    <property type="entry name" value="N-ACETYL-L-CITRULLINE DEACETYLASE"/>
    <property type="match status" value="1"/>
</dbReference>
<reference evidence="12" key="4">
    <citation type="submission" date="2021-06" db="EMBL/GenBank/DDBJ databases">
        <authorList>
            <consortium name="NCBI Pathogen Detection Project"/>
        </authorList>
    </citation>
    <scope>NUCLEOTIDE SEQUENCE</scope>
    <source>
        <strain evidence="12">HN1000</strain>
    </source>
</reference>
<dbReference type="CDD" id="cd03888">
    <property type="entry name" value="M20_PepV"/>
    <property type="match status" value="1"/>
</dbReference>
<dbReference type="Pfam" id="PF01546">
    <property type="entry name" value="Peptidase_M20"/>
    <property type="match status" value="1"/>
</dbReference>
<dbReference type="EMBL" id="FUPS01000002">
    <property type="protein sequence ID" value="SJR95130.1"/>
    <property type="molecule type" value="Genomic_DNA"/>
</dbReference>
<dbReference type="SUPFAM" id="SSF53187">
    <property type="entry name" value="Zn-dependent exopeptidases"/>
    <property type="match status" value="1"/>
</dbReference>
<protein>
    <submittedName>
        <fullName evidence="12">Dipeptidase PepV</fullName>
    </submittedName>
    <submittedName>
        <fullName evidence="13">Dipeptidase SA1572</fullName>
        <ecNumber evidence="13 14">3.4.13.-</ecNumber>
    </submittedName>
    <submittedName>
        <fullName evidence="10 14">Peptidase, M20A family</fullName>
    </submittedName>
    <submittedName>
        <fullName evidence="9">Putative peptidase</fullName>
    </submittedName>
</protein>
<evidence type="ECO:0000313" key="17">
    <source>
        <dbReference type="Proteomes" id="UP000372533"/>
    </source>
</evidence>
<keyword evidence="7 13" id="KW-0224">Dipeptidase</keyword>
<keyword evidence="3" id="KW-0645">Protease</keyword>